<comment type="cofactor">
    <cofactor evidence="1 11">
        <name>[4Fe-4S] cluster</name>
        <dbReference type="ChEBI" id="CHEBI:49883"/>
    </cofactor>
</comment>
<sequence length="457" mass="49297">MISVFDIYKIGIGPSSSHTVGPMKAAYDFLHMAKEAGHLDNADGIKVELFGSLGQTGKGHGTGKAVILGLAGETPESVDTDSVEDFLEQTRKTETLNLLGEKEVSFPSEGAITFHRRKTMPKHANAMELKLLKDGEIVYSDLYYSIGGGFIVRDEDFDETLEEAIEQSAKPIPYPFDSAADLLAHCKEHGMRMSSLMMANEKAFRSEEDIRAGLMKIWRTMQESIKNGITTEGILPGGLKVRRRASSLYQRLKKEKSSDAMQVMDWVDLYALAVNEENAAGGRIVTAPTNGAAGIIPAVMSYADRFIETLDEDAVVRFLLTSAAIGILYKKNASISGAEVGCQGEVGVACSMAAGALAEFMGGDPSRVENAAEIGMEHNLGLTCDPVGGLVQVPCIERNAMGSVKAINAARLAMRGEGDHKVSLDKVIKTMWDTGNDMKTKYKETARGGLAVNIIEC</sequence>
<dbReference type="NCBIfam" id="TIGR00720">
    <property type="entry name" value="sda_mono"/>
    <property type="match status" value="1"/>
</dbReference>
<keyword evidence="4 11" id="KW-0312">Gluconeogenesis</keyword>
<evidence type="ECO:0000256" key="8">
    <source>
        <dbReference type="ARBA" id="ARBA00023014"/>
    </source>
</evidence>
<dbReference type="EC" id="4.3.1.17" evidence="11"/>
<protein>
    <recommendedName>
        <fullName evidence="11">L-serine dehydratase</fullName>
        <ecNumber evidence="11">4.3.1.17</ecNumber>
    </recommendedName>
</protein>
<dbReference type="GO" id="GO:0003941">
    <property type="term" value="F:L-serine ammonia-lyase activity"/>
    <property type="evidence" value="ECO:0007669"/>
    <property type="project" value="UniProtKB-UniRule"/>
</dbReference>
<evidence type="ECO:0000256" key="9">
    <source>
        <dbReference type="ARBA" id="ARBA00023239"/>
    </source>
</evidence>
<comment type="catalytic activity">
    <reaction evidence="10 11">
        <text>L-serine = pyruvate + NH4(+)</text>
        <dbReference type="Rhea" id="RHEA:19169"/>
        <dbReference type="ChEBI" id="CHEBI:15361"/>
        <dbReference type="ChEBI" id="CHEBI:28938"/>
        <dbReference type="ChEBI" id="CHEBI:33384"/>
        <dbReference type="EC" id="4.3.1.17"/>
    </reaction>
</comment>
<dbReference type="Gene3D" id="3.30.1330.90">
    <property type="entry name" value="D-3-phosphoglycerate dehydrogenase, domain 3"/>
    <property type="match status" value="1"/>
</dbReference>
<dbReference type="Proteomes" id="UP000655994">
    <property type="component" value="Unassembled WGS sequence"/>
</dbReference>
<dbReference type="InterPro" id="IPR004644">
    <property type="entry name" value="Fe-S_L-Ser_mono"/>
</dbReference>
<dbReference type="InterPro" id="IPR029009">
    <property type="entry name" value="ASB_dom_sf"/>
</dbReference>
<dbReference type="GO" id="GO:0009063">
    <property type="term" value="P:amino acid catabolic process"/>
    <property type="evidence" value="ECO:0007669"/>
    <property type="project" value="UniProtKB-ARBA"/>
</dbReference>
<dbReference type="PANTHER" id="PTHR30182">
    <property type="entry name" value="L-SERINE DEHYDRATASE"/>
    <property type="match status" value="1"/>
</dbReference>
<evidence type="ECO:0000313" key="16">
    <source>
        <dbReference type="Proteomes" id="UP000621390"/>
    </source>
</evidence>
<dbReference type="GO" id="GO:0051539">
    <property type="term" value="F:4 iron, 4 sulfur cluster binding"/>
    <property type="evidence" value="ECO:0007669"/>
    <property type="project" value="UniProtKB-UniRule"/>
</dbReference>
<dbReference type="InterPro" id="IPR051318">
    <property type="entry name" value="Fe-S_L-Ser"/>
</dbReference>
<keyword evidence="6 11" id="KW-0479">Metal-binding</keyword>
<dbReference type="FunFam" id="3.30.1330.90:FF:000001">
    <property type="entry name" value="L-serine ammonia-lyase 1"/>
    <property type="match status" value="1"/>
</dbReference>
<dbReference type="Pfam" id="PF03313">
    <property type="entry name" value="SDH_alpha"/>
    <property type="match status" value="1"/>
</dbReference>
<dbReference type="InterPro" id="IPR005131">
    <property type="entry name" value="Ser_deHydtase_bsu"/>
</dbReference>
<dbReference type="Pfam" id="PF03315">
    <property type="entry name" value="SDH_beta"/>
    <property type="match status" value="1"/>
</dbReference>
<dbReference type="Proteomes" id="UP000621390">
    <property type="component" value="Unassembled WGS sequence"/>
</dbReference>
<comment type="similarity">
    <text evidence="3 11">Belongs to the iron-sulfur dependent L-serine dehydratase family.</text>
</comment>
<evidence type="ECO:0000313" key="17">
    <source>
        <dbReference type="Proteomes" id="UP000655994"/>
    </source>
</evidence>
<accession>A0A8I1GBA3</accession>
<keyword evidence="8 11" id="KW-0411">Iron-sulfur</keyword>
<evidence type="ECO:0000259" key="13">
    <source>
        <dbReference type="Pfam" id="PF03315"/>
    </source>
</evidence>
<gene>
    <name evidence="14" type="ORF">JHC10_05970</name>
    <name evidence="15" type="ORF">JHC11_05825</name>
</gene>
<dbReference type="GO" id="GO:0006094">
    <property type="term" value="P:gluconeogenesis"/>
    <property type="evidence" value="ECO:0007669"/>
    <property type="project" value="UniProtKB-KW"/>
</dbReference>
<proteinExistence type="inferred from homology"/>
<evidence type="ECO:0000259" key="12">
    <source>
        <dbReference type="Pfam" id="PF03313"/>
    </source>
</evidence>
<keyword evidence="7 11" id="KW-0408">Iron</keyword>
<dbReference type="EMBL" id="JAEMOS010000016">
    <property type="protein sequence ID" value="MBJ7266490.1"/>
    <property type="molecule type" value="Genomic_DNA"/>
</dbReference>
<reference evidence="15 17" key="1">
    <citation type="submission" date="2020-09" db="EMBL/GenBank/DDBJ databases">
        <title>Draft Genomes of Bacterial Isolates from North Pond Shallow Sediments.</title>
        <authorList>
            <person name="Kiel Reese B."/>
            <person name="Mullis M."/>
            <person name="Weisend R.E."/>
        </authorList>
    </citation>
    <scope>NUCLEOTIDE SEQUENCE</scope>
    <source>
        <strain evidence="15">KJE-2</strain>
        <strain evidence="14 17">KJE-3</strain>
    </source>
</reference>
<evidence type="ECO:0000256" key="7">
    <source>
        <dbReference type="ARBA" id="ARBA00023004"/>
    </source>
</evidence>
<evidence type="ECO:0000313" key="14">
    <source>
        <dbReference type="EMBL" id="MBJ7266490.1"/>
    </source>
</evidence>
<comment type="pathway">
    <text evidence="2">Carbohydrate biosynthesis; gluconeogenesis.</text>
</comment>
<keyword evidence="9 11" id="KW-0456">Lyase</keyword>
<feature type="domain" description="Serine dehydratase beta chain" evidence="13">
    <location>
        <begin position="3"/>
        <end position="155"/>
    </location>
</feature>
<dbReference type="EMBL" id="JAEMOP010000002">
    <property type="protein sequence ID" value="MBJ7315507.1"/>
    <property type="molecule type" value="Genomic_DNA"/>
</dbReference>
<name>A0A8I1GBA3_9GAMM</name>
<evidence type="ECO:0000256" key="11">
    <source>
        <dbReference type="RuleBase" id="RU366059"/>
    </source>
</evidence>
<organism evidence="15 16">
    <name type="scientific">Idiomarina abyssalis</name>
    <dbReference type="NCBI Taxonomy" id="86102"/>
    <lineage>
        <taxon>Bacteria</taxon>
        <taxon>Pseudomonadati</taxon>
        <taxon>Pseudomonadota</taxon>
        <taxon>Gammaproteobacteria</taxon>
        <taxon>Alteromonadales</taxon>
        <taxon>Idiomarinaceae</taxon>
        <taxon>Idiomarina</taxon>
    </lineage>
</organism>
<dbReference type="PANTHER" id="PTHR30182:SF1">
    <property type="entry name" value="L-SERINE DEHYDRATASE 1"/>
    <property type="match status" value="1"/>
</dbReference>
<evidence type="ECO:0000256" key="4">
    <source>
        <dbReference type="ARBA" id="ARBA00022432"/>
    </source>
</evidence>
<keyword evidence="5 11" id="KW-0004">4Fe-4S</keyword>
<dbReference type="GO" id="GO:0046872">
    <property type="term" value="F:metal ion binding"/>
    <property type="evidence" value="ECO:0007669"/>
    <property type="project" value="UniProtKB-KW"/>
</dbReference>
<evidence type="ECO:0000256" key="3">
    <source>
        <dbReference type="ARBA" id="ARBA00008636"/>
    </source>
</evidence>
<dbReference type="InterPro" id="IPR005130">
    <property type="entry name" value="Ser_deHydtase-like_asu"/>
</dbReference>
<dbReference type="AlphaFoldDB" id="A0A8I1GBA3"/>
<dbReference type="RefSeq" id="WP_199494162.1">
    <property type="nucleotide sequence ID" value="NZ_CAXBHZ010000001.1"/>
</dbReference>
<evidence type="ECO:0000256" key="1">
    <source>
        <dbReference type="ARBA" id="ARBA00001966"/>
    </source>
</evidence>
<dbReference type="SUPFAM" id="SSF143548">
    <property type="entry name" value="Serine metabolism enzymes domain"/>
    <property type="match status" value="1"/>
</dbReference>
<evidence type="ECO:0000313" key="15">
    <source>
        <dbReference type="EMBL" id="MBJ7315507.1"/>
    </source>
</evidence>
<comment type="caution">
    <text evidence="15">The sequence shown here is derived from an EMBL/GenBank/DDBJ whole genome shotgun (WGS) entry which is preliminary data.</text>
</comment>
<evidence type="ECO:0000256" key="10">
    <source>
        <dbReference type="ARBA" id="ARBA00049406"/>
    </source>
</evidence>
<evidence type="ECO:0000256" key="5">
    <source>
        <dbReference type="ARBA" id="ARBA00022485"/>
    </source>
</evidence>
<evidence type="ECO:0000256" key="2">
    <source>
        <dbReference type="ARBA" id="ARBA00004742"/>
    </source>
</evidence>
<feature type="domain" description="Serine dehydratase-like alpha subunit" evidence="12">
    <location>
        <begin position="188"/>
        <end position="451"/>
    </location>
</feature>
<evidence type="ECO:0000256" key="6">
    <source>
        <dbReference type="ARBA" id="ARBA00022723"/>
    </source>
</evidence>
<keyword evidence="17" id="KW-1185">Reference proteome</keyword>